<dbReference type="EMBL" id="CP022743">
    <property type="protein sequence ID" value="ASU34425.1"/>
    <property type="molecule type" value="Genomic_DNA"/>
</dbReference>
<dbReference type="Gene3D" id="3.40.50.1110">
    <property type="entry name" value="SGNH hydrolase"/>
    <property type="match status" value="1"/>
</dbReference>
<dbReference type="InterPro" id="IPR056204">
    <property type="entry name" value="K1-lyase_C"/>
</dbReference>
<feature type="domain" description="K1 capsule-specific polysaccharide lyase C-terminal" evidence="2">
    <location>
        <begin position="874"/>
        <end position="942"/>
    </location>
</feature>
<sequence length="943" mass="99807">MKKLLIILLLLASFITTKAQVTPQWKALNGGILNFYPGKSPSGYDSLMYLSYLRTYFGNTFVTKKYLFGNNGLVQMGDTLTSKAWIALDTVNKRIDAQTIGDSTISGFTSFVGGLSLFQTDIPSGLGKTINFYPGNRSIVISNNYNKGMQYDVHPTFLDTLQIPDIAYINHLRGIDSAKIYSGNHTYTGTNTYNGRSYFNSDPYFYNGLRMKTAGGIYMDDGTDIVFSPSGYALQGGAEGYFAIFNNTHASGIQLLADKSILNGNNEKLLTENAANSIYGVSKRRLGTIYNIIPNTANSALYTTVGSGTTWTYSTTGLTTSGGDGTVANQIRYNKWWTNASYYERCAKFISTTAGSGIGVSLWSLSASATLSAKINTSTGTLTLEVYRSGTTTTKATSASNLTIATGDTIQVKMVRSMANFFVTAKDLNTGVTVFINYTDPYTSGTVQTSWSAAESTIVHYGGSQKIINDSYVVNNIVGNDIVWYGNSIGAGLSSGSANNAAANIIGANTNDNVNVIAGGSNRTSDFILLENEIKALRPRMIFYTDGINDIINSISQDTTNAHITAAAQFARTNGIQMVFNSILPVGPTYGGASNATYQAAIITTNTFETTITDAIQVNTYSSVLNASTSALDPLFDSGDQLHPNRFGQEAVAAFNSAFVKGLSNLGNLSHNDPNGWKVIAQVGARGGVTVQNVSQNASASSMFTTLSNNNVTQVTFGIASSTSASNYNDANGALNGQAITTGKKFFVGATDKIIINVGSTAVSANNKAYFTATAGIKLNDKVWFGDTTGTATARVHIKAGTATATTAPLKFGTGGVVLTTPEALALESTNTSLFFTDTVSTVKTRREIILDTKTQTLTAKTFGDKLRVSTSVNAGAGTATLVAGTVTVSNTSAVTGSLIFFTRISNGGTVGTLSYTISNGVSFTINSTSATDTSTIGYTIIN</sequence>
<protein>
    <submittedName>
        <fullName evidence="3">Mixed-linked glucanase</fullName>
    </submittedName>
</protein>
<evidence type="ECO:0000259" key="2">
    <source>
        <dbReference type="Pfam" id="PF24146"/>
    </source>
</evidence>
<evidence type="ECO:0000256" key="1">
    <source>
        <dbReference type="SAM" id="SignalP"/>
    </source>
</evidence>
<dbReference type="InterPro" id="IPR036514">
    <property type="entry name" value="SGNH_hydro_sf"/>
</dbReference>
<organism evidence="3 4">
    <name type="scientific">Mucilaginibacter xinganensis</name>
    <dbReference type="NCBI Taxonomy" id="1234841"/>
    <lineage>
        <taxon>Bacteria</taxon>
        <taxon>Pseudomonadati</taxon>
        <taxon>Bacteroidota</taxon>
        <taxon>Sphingobacteriia</taxon>
        <taxon>Sphingobacteriales</taxon>
        <taxon>Sphingobacteriaceae</taxon>
        <taxon>Mucilaginibacter</taxon>
    </lineage>
</organism>
<dbReference type="RefSeq" id="WP_157740808.1">
    <property type="nucleotide sequence ID" value="NZ_CP022743.1"/>
</dbReference>
<dbReference type="Pfam" id="PF24146">
    <property type="entry name" value="K1-lyase_C"/>
    <property type="match status" value="1"/>
</dbReference>
<dbReference type="Proteomes" id="UP000215002">
    <property type="component" value="Chromosome"/>
</dbReference>
<dbReference type="GO" id="GO:0016788">
    <property type="term" value="F:hydrolase activity, acting on ester bonds"/>
    <property type="evidence" value="ECO:0007669"/>
    <property type="project" value="UniProtKB-ARBA"/>
</dbReference>
<gene>
    <name evidence="3" type="ORF">MuYL_2538</name>
</gene>
<feature type="signal peptide" evidence="1">
    <location>
        <begin position="1"/>
        <end position="19"/>
    </location>
</feature>
<dbReference type="KEGG" id="muc:MuYL_2538"/>
<accession>A0A223NX38</accession>
<feature type="chain" id="PRO_5013098559" evidence="1">
    <location>
        <begin position="20"/>
        <end position="943"/>
    </location>
</feature>
<name>A0A223NX38_9SPHI</name>
<reference evidence="3 4" key="1">
    <citation type="submission" date="2017-08" db="EMBL/GenBank/DDBJ databases">
        <title>Complete genome sequence of Mucilaginibacter sp. strain BJC16-A31.</title>
        <authorList>
            <consortium name="Henan University of Science and Technology"/>
            <person name="You X."/>
        </authorList>
    </citation>
    <scope>NUCLEOTIDE SEQUENCE [LARGE SCALE GENOMIC DNA]</scope>
    <source>
        <strain evidence="3 4">BJC16-A31</strain>
    </source>
</reference>
<evidence type="ECO:0000313" key="3">
    <source>
        <dbReference type="EMBL" id="ASU34425.1"/>
    </source>
</evidence>
<keyword evidence="4" id="KW-1185">Reference proteome</keyword>
<keyword evidence="1" id="KW-0732">Signal</keyword>
<proteinExistence type="predicted"/>
<evidence type="ECO:0000313" key="4">
    <source>
        <dbReference type="Proteomes" id="UP000215002"/>
    </source>
</evidence>
<dbReference type="AlphaFoldDB" id="A0A223NX38"/>
<dbReference type="SUPFAM" id="SSF52266">
    <property type="entry name" value="SGNH hydrolase"/>
    <property type="match status" value="1"/>
</dbReference>